<gene>
    <name evidence="2" type="ORF">S01H4_10858</name>
</gene>
<feature type="compositionally biased region" description="Polar residues" evidence="1">
    <location>
        <begin position="1"/>
        <end position="10"/>
    </location>
</feature>
<organism evidence="2">
    <name type="scientific">marine sediment metagenome</name>
    <dbReference type="NCBI Taxonomy" id="412755"/>
    <lineage>
        <taxon>unclassified sequences</taxon>
        <taxon>metagenomes</taxon>
        <taxon>ecological metagenomes</taxon>
    </lineage>
</organism>
<name>X0ZFU2_9ZZZZ</name>
<dbReference type="AlphaFoldDB" id="X0ZFU2"/>
<comment type="caution">
    <text evidence="2">The sequence shown here is derived from an EMBL/GenBank/DDBJ whole genome shotgun (WGS) entry which is preliminary data.</text>
</comment>
<dbReference type="EMBL" id="BART01004248">
    <property type="protein sequence ID" value="GAG68510.1"/>
    <property type="molecule type" value="Genomic_DNA"/>
</dbReference>
<accession>X0ZFU2</accession>
<proteinExistence type="predicted"/>
<reference evidence="2" key="1">
    <citation type="journal article" date="2014" name="Front. Microbiol.">
        <title>High frequency of phylogenetically diverse reductive dehalogenase-homologous genes in deep subseafloor sedimentary metagenomes.</title>
        <authorList>
            <person name="Kawai M."/>
            <person name="Futagami T."/>
            <person name="Toyoda A."/>
            <person name="Takaki Y."/>
            <person name="Nishi S."/>
            <person name="Hori S."/>
            <person name="Arai W."/>
            <person name="Tsubouchi T."/>
            <person name="Morono Y."/>
            <person name="Uchiyama I."/>
            <person name="Ito T."/>
            <person name="Fujiyama A."/>
            <person name="Inagaki F."/>
            <person name="Takami H."/>
        </authorList>
    </citation>
    <scope>NUCLEOTIDE SEQUENCE</scope>
    <source>
        <strain evidence="2">Expedition CK06-06</strain>
    </source>
</reference>
<evidence type="ECO:0000313" key="2">
    <source>
        <dbReference type="EMBL" id="GAG68510.1"/>
    </source>
</evidence>
<protein>
    <submittedName>
        <fullName evidence="2">Uncharacterized protein</fullName>
    </submittedName>
</protein>
<evidence type="ECO:0000256" key="1">
    <source>
        <dbReference type="SAM" id="MobiDB-lite"/>
    </source>
</evidence>
<feature type="non-terminal residue" evidence="2">
    <location>
        <position position="1"/>
    </location>
</feature>
<feature type="region of interest" description="Disordered" evidence="1">
    <location>
        <begin position="1"/>
        <end position="21"/>
    </location>
</feature>
<sequence length="104" mass="11985">SDPWNQNNSNVKHEDDQDCLGSINTVKGKPLELVMGGDNQMKGYLYPNKAHLIRDGYCVIVEKEEDRVRIMCIVKKIECSEDHFPGETSSHKEYNYKITLIQNQ</sequence>